<dbReference type="PANTHER" id="PTHR33529:SF2">
    <property type="entry name" value="LIPOPOLYSACCHARIDE EXPORT SYSTEM PERMEASE PROTEIN LPTG"/>
    <property type="match status" value="1"/>
</dbReference>
<dbReference type="PANTHER" id="PTHR33529">
    <property type="entry name" value="SLR0882 PROTEIN-RELATED"/>
    <property type="match status" value="1"/>
</dbReference>
<dbReference type="EMBL" id="CP158375">
    <property type="protein sequence ID" value="XDO95837.1"/>
    <property type="molecule type" value="Genomic_DNA"/>
</dbReference>
<feature type="transmembrane region" description="Helical" evidence="6">
    <location>
        <begin position="272"/>
        <end position="291"/>
    </location>
</feature>
<feature type="transmembrane region" description="Helical" evidence="6">
    <location>
        <begin position="303"/>
        <end position="322"/>
    </location>
</feature>
<evidence type="ECO:0000256" key="3">
    <source>
        <dbReference type="ARBA" id="ARBA00022692"/>
    </source>
</evidence>
<evidence type="ECO:0000256" key="2">
    <source>
        <dbReference type="ARBA" id="ARBA00022475"/>
    </source>
</evidence>
<dbReference type="GO" id="GO:0015920">
    <property type="term" value="P:lipopolysaccharide transport"/>
    <property type="evidence" value="ECO:0007669"/>
    <property type="project" value="TreeGrafter"/>
</dbReference>
<name>A0AB39KPV6_9CAUL</name>
<accession>A0AB39KPV6</accession>
<evidence type="ECO:0000256" key="5">
    <source>
        <dbReference type="ARBA" id="ARBA00023136"/>
    </source>
</evidence>
<feature type="transmembrane region" description="Helical" evidence="6">
    <location>
        <begin position="328"/>
        <end position="352"/>
    </location>
</feature>
<comment type="subcellular location">
    <subcellularLocation>
        <location evidence="1">Cell membrane</location>
        <topology evidence="1">Multi-pass membrane protein</topology>
    </subcellularLocation>
</comment>
<evidence type="ECO:0000256" key="4">
    <source>
        <dbReference type="ARBA" id="ARBA00022989"/>
    </source>
</evidence>
<evidence type="ECO:0000256" key="6">
    <source>
        <dbReference type="SAM" id="Phobius"/>
    </source>
</evidence>
<reference evidence="7" key="1">
    <citation type="submission" date="2024-06" db="EMBL/GenBank/DDBJ databases">
        <title>Caulobacter inopinatus, sp. nov.</title>
        <authorList>
            <person name="Donachie S.P."/>
        </authorList>
    </citation>
    <scope>NUCLEOTIDE SEQUENCE</scope>
    <source>
        <strain evidence="7">73W</strain>
    </source>
</reference>
<keyword evidence="2" id="KW-1003">Cell membrane</keyword>
<dbReference type="RefSeq" id="WP_369058680.1">
    <property type="nucleotide sequence ID" value="NZ_CP158375.1"/>
</dbReference>
<sequence>MKHLALYVAQLTATRVLAALLVLLSVLQLLDLLDVTNDILDRGLGAAGLAYYSLLRLPRMIDQAMPLAVLAGCLFAFAQLGRESAAVAMRAAGISVYRIAGMAIPVALGAFILQLAATELIGPRTDAALRAWWRDTAPAADRKGPETRSFRIGPDLVTATMGDDQGRRLEKVIIYRRDPSGAVTERVQAPAAIYENGGWALISPSFERFASDAVQPGSAARMAWNNPLHPGDVQVLFATDNNGSASSARRALMGGGSERPESYYAVRWNRAFAAPAGAFVMLILAAPLVAANFRSGQGAKIMTVSLMGGMAFMVLDGLITALGESGAIWPWLGAWTAPLAFSALGASVLLTLEG</sequence>
<dbReference type="GO" id="GO:0043190">
    <property type="term" value="C:ATP-binding cassette (ABC) transporter complex"/>
    <property type="evidence" value="ECO:0007669"/>
    <property type="project" value="TreeGrafter"/>
</dbReference>
<dbReference type="Pfam" id="PF03739">
    <property type="entry name" value="LptF_LptG"/>
    <property type="match status" value="1"/>
</dbReference>
<keyword evidence="3 6" id="KW-0812">Transmembrane</keyword>
<proteinExistence type="predicted"/>
<evidence type="ECO:0000256" key="1">
    <source>
        <dbReference type="ARBA" id="ARBA00004651"/>
    </source>
</evidence>
<dbReference type="InterPro" id="IPR005495">
    <property type="entry name" value="LptG/LptF_permease"/>
</dbReference>
<evidence type="ECO:0000313" key="7">
    <source>
        <dbReference type="EMBL" id="XDO95837.1"/>
    </source>
</evidence>
<feature type="transmembrane region" description="Helical" evidence="6">
    <location>
        <begin position="60"/>
        <end position="78"/>
    </location>
</feature>
<keyword evidence="4 6" id="KW-1133">Transmembrane helix</keyword>
<organism evidence="7">
    <name type="scientific">Caulobacter sp. 73W</name>
    <dbReference type="NCBI Taxonomy" id="3161137"/>
    <lineage>
        <taxon>Bacteria</taxon>
        <taxon>Pseudomonadati</taxon>
        <taxon>Pseudomonadota</taxon>
        <taxon>Alphaproteobacteria</taxon>
        <taxon>Caulobacterales</taxon>
        <taxon>Caulobacteraceae</taxon>
        <taxon>Caulobacter</taxon>
    </lineage>
</organism>
<keyword evidence="5 6" id="KW-0472">Membrane</keyword>
<gene>
    <name evidence="7" type="ORF">ABOZ73_13665</name>
</gene>
<feature type="transmembrane region" description="Helical" evidence="6">
    <location>
        <begin position="99"/>
        <end position="117"/>
    </location>
</feature>
<dbReference type="AlphaFoldDB" id="A0AB39KPV6"/>
<protein>
    <submittedName>
        <fullName evidence="7">LptF/LptG family permease</fullName>
    </submittedName>
</protein>